<accession>A0A3N4I127</accession>
<feature type="chain" id="PRO_5018000813" description="Ecp2 effector protein domain-containing protein" evidence="1">
    <location>
        <begin position="24"/>
        <end position="570"/>
    </location>
</feature>
<feature type="signal peptide" evidence="1">
    <location>
        <begin position="1"/>
        <end position="23"/>
    </location>
</feature>
<name>A0A3N4I127_ASCIM</name>
<evidence type="ECO:0008006" key="4">
    <source>
        <dbReference type="Google" id="ProtNLM"/>
    </source>
</evidence>
<protein>
    <recommendedName>
        <fullName evidence="4">Ecp2 effector protein domain-containing protein</fullName>
    </recommendedName>
</protein>
<evidence type="ECO:0000313" key="3">
    <source>
        <dbReference type="Proteomes" id="UP000275078"/>
    </source>
</evidence>
<evidence type="ECO:0000313" key="2">
    <source>
        <dbReference type="EMBL" id="RPA79812.1"/>
    </source>
</evidence>
<keyword evidence="1" id="KW-0732">Signal</keyword>
<organism evidence="2 3">
    <name type="scientific">Ascobolus immersus RN42</name>
    <dbReference type="NCBI Taxonomy" id="1160509"/>
    <lineage>
        <taxon>Eukaryota</taxon>
        <taxon>Fungi</taxon>
        <taxon>Dikarya</taxon>
        <taxon>Ascomycota</taxon>
        <taxon>Pezizomycotina</taxon>
        <taxon>Pezizomycetes</taxon>
        <taxon>Pezizales</taxon>
        <taxon>Ascobolaceae</taxon>
        <taxon>Ascobolus</taxon>
    </lineage>
</organism>
<gene>
    <name evidence="2" type="ORF">BJ508DRAFT_307926</name>
</gene>
<dbReference type="AlphaFoldDB" id="A0A3N4I127"/>
<evidence type="ECO:0000256" key="1">
    <source>
        <dbReference type="SAM" id="SignalP"/>
    </source>
</evidence>
<proteinExistence type="predicted"/>
<keyword evidence="3" id="KW-1185">Reference proteome</keyword>
<sequence>MLVRAAIRFLIPILFILINSAFGASYEPGITQHNDIQLTDQMELPNAFPDLDNATVIDSPASHYVVICVPTVYKLSHPGYVDLVVKSPGHKNARVSRAWTSKSKRVAAAVEISGSVDTVYMCSFRRDDRWKPNASEYKKADGQLDIGCGKENPGMAYRRDTRVAYGRARFTPNWDPSSIRSSFSSWNPDEPSGGSVCGNWDDNATFYACVFIRLSKRSNSTKMSTLCTEVSHMLCHGPFDCKELPFVGPFQLSTSSSHCNRANHNNNTDETPFSASKRDEIRRASHFCYLRTTANEDGRVYLAGSSHDARLVNHHDTSVPLFVEYPTRSTGRLELLVSSTTATDIPLPSSIPTMLPLSFLSISRLLFLFVALSALIHAAPTTSPIRFDPHPCQFRARDKPINNDTVCFTDRGEPSITTTGYTHLTQNLFRHGFKRPIASSELIRKAETNTTLHHSTLLAYRTSPLNETSLEWDVVFKCAFGSDTWEAENWFDGFGGFIMEHADAILNRTCGETGTGFTRVGKSGLLYGRAHFGQLEWGFLEKWFKGGESLHGTGVDMCKGYGSFLWTKVA</sequence>
<reference evidence="2 3" key="1">
    <citation type="journal article" date="2018" name="Nat. Ecol. Evol.">
        <title>Pezizomycetes genomes reveal the molecular basis of ectomycorrhizal truffle lifestyle.</title>
        <authorList>
            <person name="Murat C."/>
            <person name="Payen T."/>
            <person name="Noel B."/>
            <person name="Kuo A."/>
            <person name="Morin E."/>
            <person name="Chen J."/>
            <person name="Kohler A."/>
            <person name="Krizsan K."/>
            <person name="Balestrini R."/>
            <person name="Da Silva C."/>
            <person name="Montanini B."/>
            <person name="Hainaut M."/>
            <person name="Levati E."/>
            <person name="Barry K.W."/>
            <person name="Belfiori B."/>
            <person name="Cichocki N."/>
            <person name="Clum A."/>
            <person name="Dockter R.B."/>
            <person name="Fauchery L."/>
            <person name="Guy J."/>
            <person name="Iotti M."/>
            <person name="Le Tacon F."/>
            <person name="Lindquist E.A."/>
            <person name="Lipzen A."/>
            <person name="Malagnac F."/>
            <person name="Mello A."/>
            <person name="Molinier V."/>
            <person name="Miyauchi S."/>
            <person name="Poulain J."/>
            <person name="Riccioni C."/>
            <person name="Rubini A."/>
            <person name="Sitrit Y."/>
            <person name="Splivallo R."/>
            <person name="Traeger S."/>
            <person name="Wang M."/>
            <person name="Zifcakova L."/>
            <person name="Wipf D."/>
            <person name="Zambonelli A."/>
            <person name="Paolocci F."/>
            <person name="Nowrousian M."/>
            <person name="Ottonello S."/>
            <person name="Baldrian P."/>
            <person name="Spatafora J.W."/>
            <person name="Henrissat B."/>
            <person name="Nagy L.G."/>
            <person name="Aury J.M."/>
            <person name="Wincker P."/>
            <person name="Grigoriev I.V."/>
            <person name="Bonfante P."/>
            <person name="Martin F.M."/>
        </authorList>
    </citation>
    <scope>NUCLEOTIDE SEQUENCE [LARGE SCALE GENOMIC DNA]</scope>
    <source>
        <strain evidence="2 3">RN42</strain>
    </source>
</reference>
<dbReference type="Proteomes" id="UP000275078">
    <property type="component" value="Unassembled WGS sequence"/>
</dbReference>
<dbReference type="EMBL" id="ML119694">
    <property type="protein sequence ID" value="RPA79812.1"/>
    <property type="molecule type" value="Genomic_DNA"/>
</dbReference>